<protein>
    <submittedName>
        <fullName evidence="1">Uncharacterized protein</fullName>
    </submittedName>
</protein>
<evidence type="ECO:0000313" key="2">
    <source>
        <dbReference type="Proteomes" id="UP000595064"/>
    </source>
</evidence>
<gene>
    <name evidence="1" type="ORF">I6G47_09660</name>
</gene>
<dbReference type="RefSeq" id="WP_016452984.1">
    <property type="nucleotide sequence ID" value="NZ_CP065748.1"/>
</dbReference>
<dbReference type="KEGG" id="dla:I6G47_09660"/>
<name>A0A7T2YXB7_9BURK</name>
<dbReference type="AlphaFoldDB" id="A0A7T2YXB7"/>
<keyword evidence="2" id="KW-1185">Reference proteome</keyword>
<accession>A0A7T2YXB7</accession>
<organism evidence="1 2">
    <name type="scientific">Delftia lacustris</name>
    <dbReference type="NCBI Taxonomy" id="558537"/>
    <lineage>
        <taxon>Bacteria</taxon>
        <taxon>Pseudomonadati</taxon>
        <taxon>Pseudomonadota</taxon>
        <taxon>Betaproteobacteria</taxon>
        <taxon>Burkholderiales</taxon>
        <taxon>Comamonadaceae</taxon>
        <taxon>Delftia</taxon>
    </lineage>
</organism>
<proteinExistence type="predicted"/>
<sequence>MSHERTTPDTSQDWMDAMELLLGQLAFVLECEGRGFTVAKLRRWSQLCTERMEETGSVPPAVVLQLRRMADGVAP</sequence>
<dbReference type="Proteomes" id="UP000595064">
    <property type="component" value="Chromosome"/>
</dbReference>
<reference evidence="1 2" key="1">
    <citation type="submission" date="2020-12" db="EMBL/GenBank/DDBJ databases">
        <title>FDA dAtabase for Regulatory Grade micrObial Sequences (FDA-ARGOS): Supporting development and validation of Infectious Disease Dx tests.</title>
        <authorList>
            <person name="Sproer C."/>
            <person name="Gronow S."/>
            <person name="Severitt S."/>
            <person name="Schroder I."/>
            <person name="Tallon L."/>
            <person name="Sadzewicz L."/>
            <person name="Zhao X."/>
            <person name="Boylan J."/>
            <person name="Ott S."/>
            <person name="Bowen H."/>
            <person name="Vavikolanu K."/>
            <person name="Mehta A."/>
            <person name="Aluvathingal J."/>
            <person name="Nadendla S."/>
            <person name="Lowell S."/>
            <person name="Myers T."/>
            <person name="Yan Y."/>
            <person name="Sichtig H."/>
        </authorList>
    </citation>
    <scope>NUCLEOTIDE SEQUENCE [LARGE SCALE GENOMIC DNA]</scope>
    <source>
        <strain evidence="1 2">FDAARGOS_890</strain>
    </source>
</reference>
<dbReference type="EMBL" id="CP065748">
    <property type="protein sequence ID" value="QPS83306.1"/>
    <property type="molecule type" value="Genomic_DNA"/>
</dbReference>
<evidence type="ECO:0000313" key="1">
    <source>
        <dbReference type="EMBL" id="QPS83306.1"/>
    </source>
</evidence>